<dbReference type="InterPro" id="IPR011042">
    <property type="entry name" value="6-blade_b-propeller_TolB-like"/>
</dbReference>
<reference evidence="2 3" key="1">
    <citation type="journal article" date="2019" name="Nat. Microbiol.">
        <title>Mediterranean grassland soil C-N compound turnover is dependent on rainfall and depth, and is mediated by genomically divergent microorganisms.</title>
        <authorList>
            <person name="Diamond S."/>
            <person name="Andeer P.F."/>
            <person name="Li Z."/>
            <person name="Crits-Christoph A."/>
            <person name="Burstein D."/>
            <person name="Anantharaman K."/>
            <person name="Lane K.R."/>
            <person name="Thomas B.C."/>
            <person name="Pan C."/>
            <person name="Northen T.R."/>
            <person name="Banfield J.F."/>
        </authorList>
    </citation>
    <scope>NUCLEOTIDE SEQUENCE [LARGE SCALE GENOMIC DNA]</scope>
    <source>
        <strain evidence="2">WS_9</strain>
    </source>
</reference>
<protein>
    <submittedName>
        <fullName evidence="2">PQQ-dependent sugar dehydrogenase</fullName>
    </submittedName>
</protein>
<dbReference type="InterPro" id="IPR012938">
    <property type="entry name" value="Glc/Sorbosone_DH"/>
</dbReference>
<organism evidence="2 3">
    <name type="scientific">Eiseniibacteriota bacterium</name>
    <dbReference type="NCBI Taxonomy" id="2212470"/>
    <lineage>
        <taxon>Bacteria</taxon>
        <taxon>Candidatus Eiseniibacteriota</taxon>
    </lineage>
</organism>
<feature type="domain" description="Glucose/Sorbosone dehydrogenase" evidence="1">
    <location>
        <begin position="19"/>
        <end position="325"/>
    </location>
</feature>
<name>A0A538TNT1_UNCEI</name>
<comment type="caution">
    <text evidence="2">The sequence shown here is derived from an EMBL/GenBank/DDBJ whole genome shotgun (WGS) entry which is preliminary data.</text>
</comment>
<dbReference type="SUPFAM" id="SSF50952">
    <property type="entry name" value="Soluble quinoprotein glucose dehydrogenase"/>
    <property type="match status" value="1"/>
</dbReference>
<dbReference type="Gene3D" id="2.120.10.30">
    <property type="entry name" value="TolB, C-terminal domain"/>
    <property type="match status" value="1"/>
</dbReference>
<dbReference type="InterPro" id="IPR011041">
    <property type="entry name" value="Quinoprot_gluc/sorb_DH_b-prop"/>
</dbReference>
<proteinExistence type="predicted"/>
<evidence type="ECO:0000313" key="3">
    <source>
        <dbReference type="Proteomes" id="UP000317691"/>
    </source>
</evidence>
<dbReference type="PANTHER" id="PTHR19328:SF75">
    <property type="entry name" value="ALDOSE SUGAR DEHYDROGENASE YLII"/>
    <property type="match status" value="1"/>
</dbReference>
<dbReference type="PANTHER" id="PTHR19328">
    <property type="entry name" value="HEDGEHOG-INTERACTING PROTEIN"/>
    <property type="match status" value="1"/>
</dbReference>
<evidence type="ECO:0000313" key="2">
    <source>
        <dbReference type="EMBL" id="TMQ65265.1"/>
    </source>
</evidence>
<dbReference type="Pfam" id="PF07995">
    <property type="entry name" value="GSDH"/>
    <property type="match status" value="1"/>
</dbReference>
<sequence>MRPPAAPSGYMAMRVADGLSQPLDLTAPPDDTARIFIVEKTGTIRILKGGQILPRAFLDLSSIVSNGGEQGLLGLAFHPQYASNGKFYVYYTDKPGGNIHVVEYVVSSNPDSASATSREILFVDHSRYSNHNGGQVAFGPDGYLYIGLGDGGSGGDPNGNGQNLNALLGKMLRIDVNSGSPYSIPAGNPFLGQTGKRGEIWSYGLRNPWRFCFDRANGDMVIADVGQDRWEELDYEPAGMGGRNYGWSRMEGRHCYPPGTTCNQTGLVLPVAEYDHQAGCSVTGGYVYRGRLHPELAGTYFYGDYCTGLIRSFRIVNGNAVEEKDWTRAIRTEAGGAMQGLSSFGLDASGELYLVLLDGEIYKLVKRP</sequence>
<dbReference type="EMBL" id="VBOZ01000014">
    <property type="protein sequence ID" value="TMQ65265.1"/>
    <property type="molecule type" value="Genomic_DNA"/>
</dbReference>
<accession>A0A538TNT1</accession>
<evidence type="ECO:0000259" key="1">
    <source>
        <dbReference type="Pfam" id="PF07995"/>
    </source>
</evidence>
<gene>
    <name evidence="2" type="ORF">E6K79_05545</name>
</gene>
<dbReference type="AlphaFoldDB" id="A0A538TNT1"/>
<dbReference type="Proteomes" id="UP000317691">
    <property type="component" value="Unassembled WGS sequence"/>
</dbReference>